<dbReference type="Proteomes" id="UP000237819">
    <property type="component" value="Unassembled WGS sequence"/>
</dbReference>
<protein>
    <submittedName>
        <fullName evidence="3">Uncharacterized protein</fullName>
    </submittedName>
</protein>
<evidence type="ECO:0000313" key="3">
    <source>
        <dbReference type="EMBL" id="PQO46999.1"/>
    </source>
</evidence>
<reference evidence="3 4" key="1">
    <citation type="submission" date="2018-02" db="EMBL/GenBank/DDBJ databases">
        <title>Comparative genomes isolates from brazilian mangrove.</title>
        <authorList>
            <person name="Araujo J.E."/>
            <person name="Taketani R.G."/>
            <person name="Silva M.C.P."/>
            <person name="Loureco M.V."/>
            <person name="Andreote F.D."/>
        </authorList>
    </citation>
    <scope>NUCLEOTIDE SEQUENCE [LARGE SCALE GENOMIC DNA]</scope>
    <source>
        <strain evidence="3 4">Nap-Phe MGV</strain>
    </source>
</reference>
<comment type="caution">
    <text evidence="3">The sequence shown here is derived from an EMBL/GenBank/DDBJ whole genome shotgun (WGS) entry which is preliminary data.</text>
</comment>
<accession>A0A2S8GRE1</accession>
<dbReference type="AlphaFoldDB" id="A0A2S8GRE1"/>
<dbReference type="RefSeq" id="WP_105334448.1">
    <property type="nucleotide sequence ID" value="NZ_PUHZ01000006.1"/>
</dbReference>
<organism evidence="3 4">
    <name type="scientific">Blastopirellula marina</name>
    <dbReference type="NCBI Taxonomy" id="124"/>
    <lineage>
        <taxon>Bacteria</taxon>
        <taxon>Pseudomonadati</taxon>
        <taxon>Planctomycetota</taxon>
        <taxon>Planctomycetia</taxon>
        <taxon>Pirellulales</taxon>
        <taxon>Pirellulaceae</taxon>
        <taxon>Blastopirellula</taxon>
    </lineage>
</organism>
<evidence type="ECO:0000256" key="2">
    <source>
        <dbReference type="SAM" id="Phobius"/>
    </source>
</evidence>
<gene>
    <name evidence="3" type="ORF">C5Y93_05740</name>
</gene>
<dbReference type="OrthoDB" id="278296at2"/>
<keyword evidence="2" id="KW-1133">Transmembrane helix</keyword>
<keyword evidence="2" id="KW-0812">Transmembrane</keyword>
<feature type="transmembrane region" description="Helical" evidence="2">
    <location>
        <begin position="7"/>
        <end position="25"/>
    </location>
</feature>
<evidence type="ECO:0000256" key="1">
    <source>
        <dbReference type="SAM" id="MobiDB-lite"/>
    </source>
</evidence>
<keyword evidence="2" id="KW-0472">Membrane</keyword>
<dbReference type="EMBL" id="PUHZ01000006">
    <property type="protein sequence ID" value="PQO46999.1"/>
    <property type="molecule type" value="Genomic_DNA"/>
</dbReference>
<feature type="region of interest" description="Disordered" evidence="1">
    <location>
        <begin position="49"/>
        <end position="70"/>
    </location>
</feature>
<sequence length="124" mass="14009">MHRKTLLGLALAYVIVTGATVWGLFQVRTWVVATYDTAEETENWQELRTTLHERKKAENPDNPHPRQRSAEPPIKVLFSENFPTVVTWAVLFLSILYWSVGILMAGAIRTSNNISASPHDDAPH</sequence>
<name>A0A2S8GRE1_9BACT</name>
<evidence type="ECO:0000313" key="4">
    <source>
        <dbReference type="Proteomes" id="UP000237819"/>
    </source>
</evidence>
<feature type="transmembrane region" description="Helical" evidence="2">
    <location>
        <begin position="85"/>
        <end position="108"/>
    </location>
</feature>
<proteinExistence type="predicted"/>
<feature type="compositionally biased region" description="Basic and acidic residues" evidence="1">
    <location>
        <begin position="49"/>
        <end position="64"/>
    </location>
</feature>